<dbReference type="KEGG" id="rarg:115754755"/>
<evidence type="ECO:0000313" key="3">
    <source>
        <dbReference type="RefSeq" id="XP_030549766.1"/>
    </source>
</evidence>
<feature type="region of interest" description="Disordered" evidence="1">
    <location>
        <begin position="173"/>
        <end position="196"/>
    </location>
</feature>
<dbReference type="AlphaFoldDB" id="A0A8B8QRD4"/>
<feature type="compositionally biased region" description="Polar residues" evidence="1">
    <location>
        <begin position="38"/>
        <end position="48"/>
    </location>
</feature>
<feature type="compositionally biased region" description="Basic and acidic residues" evidence="1">
    <location>
        <begin position="115"/>
        <end position="124"/>
    </location>
</feature>
<gene>
    <name evidence="3" type="primary">LOC115754755</name>
</gene>
<name>A0A8B8QRD4_9MYRT</name>
<feature type="compositionally biased region" description="Low complexity" evidence="1">
    <location>
        <begin position="72"/>
        <end position="114"/>
    </location>
</feature>
<keyword evidence="2" id="KW-1185">Reference proteome</keyword>
<feature type="compositionally biased region" description="Polar residues" evidence="1">
    <location>
        <begin position="132"/>
        <end position="141"/>
    </location>
</feature>
<feature type="region of interest" description="Disordered" evidence="1">
    <location>
        <begin position="71"/>
        <end position="147"/>
    </location>
</feature>
<reference evidence="3" key="2">
    <citation type="submission" date="2025-08" db="UniProtKB">
        <authorList>
            <consortium name="RefSeq"/>
        </authorList>
    </citation>
    <scope>IDENTIFICATION</scope>
    <source>
        <tissue evidence="3">Leaf</tissue>
    </source>
</reference>
<feature type="region of interest" description="Disordered" evidence="1">
    <location>
        <begin position="1"/>
        <end position="50"/>
    </location>
</feature>
<reference evidence="2" key="1">
    <citation type="submission" date="2025-05" db="UniProtKB">
        <authorList>
            <consortium name="RefSeq"/>
        </authorList>
    </citation>
    <scope>NUCLEOTIDE SEQUENCE [LARGE SCALE GENOMIC DNA]</scope>
</reference>
<organism evidence="2 3">
    <name type="scientific">Rhodamnia argentea</name>
    <dbReference type="NCBI Taxonomy" id="178133"/>
    <lineage>
        <taxon>Eukaryota</taxon>
        <taxon>Viridiplantae</taxon>
        <taxon>Streptophyta</taxon>
        <taxon>Embryophyta</taxon>
        <taxon>Tracheophyta</taxon>
        <taxon>Spermatophyta</taxon>
        <taxon>Magnoliopsida</taxon>
        <taxon>eudicotyledons</taxon>
        <taxon>Gunneridae</taxon>
        <taxon>Pentapetalae</taxon>
        <taxon>rosids</taxon>
        <taxon>malvids</taxon>
        <taxon>Myrtales</taxon>
        <taxon>Myrtaceae</taxon>
        <taxon>Myrtoideae</taxon>
        <taxon>Myrteae</taxon>
        <taxon>Australasian group</taxon>
        <taxon>Rhodamnia</taxon>
    </lineage>
</organism>
<feature type="compositionally biased region" description="Polar residues" evidence="1">
    <location>
        <begin position="8"/>
        <end position="21"/>
    </location>
</feature>
<sequence length="248" mass="27697">MEIHRRWNGSSDEFSFPSTPSESRDPDLEFEFGCATPDSPSGESSKNSPADHLFFNGRLLPHSFPCKTKTNAVAPRAASRASSVSSKGSMSLMSSRSNSTNSSRSSSSCSSARRSSSDNTERARSPPLMYQTRVSSKTLSKNARDQRRRTCEAVAAQVYGTSQRWQFITPVPPLSREGSCSSSSSSSRRRTRKLHEGVAREEAKRIKEKERIKTGFGRRLIRSFLLSCMHCHAMEVEASRREDVFREL</sequence>
<feature type="compositionally biased region" description="Low complexity" evidence="1">
    <location>
        <begin position="175"/>
        <end position="186"/>
    </location>
</feature>
<proteinExistence type="predicted"/>
<dbReference type="GeneID" id="115754755"/>
<evidence type="ECO:0000256" key="1">
    <source>
        <dbReference type="SAM" id="MobiDB-lite"/>
    </source>
</evidence>
<evidence type="ECO:0000313" key="2">
    <source>
        <dbReference type="Proteomes" id="UP000827889"/>
    </source>
</evidence>
<accession>A0A8B8QRD4</accession>
<protein>
    <submittedName>
        <fullName evidence="3">Uncharacterized protein LOC115754755</fullName>
    </submittedName>
</protein>
<dbReference type="Proteomes" id="UP000827889">
    <property type="component" value="Chromosome 2"/>
</dbReference>
<dbReference type="RefSeq" id="XP_030549766.1">
    <property type="nucleotide sequence ID" value="XM_030693906.2"/>
</dbReference>